<dbReference type="EMBL" id="JAMSHJ010000005">
    <property type="protein sequence ID" value="KAI5410914.1"/>
    <property type="molecule type" value="Genomic_DNA"/>
</dbReference>
<name>A0A9D4WZS7_PEA</name>
<dbReference type="Gramene" id="Psat05G0616400-T1">
    <property type="protein sequence ID" value="KAI5410914.1"/>
    <property type="gene ID" value="KIW84_056164"/>
</dbReference>
<proteinExistence type="predicted"/>
<dbReference type="AlphaFoldDB" id="A0A9D4WZS7"/>
<organism evidence="1 2">
    <name type="scientific">Pisum sativum</name>
    <name type="common">Garden pea</name>
    <name type="synonym">Lathyrus oleraceus</name>
    <dbReference type="NCBI Taxonomy" id="3888"/>
    <lineage>
        <taxon>Eukaryota</taxon>
        <taxon>Viridiplantae</taxon>
        <taxon>Streptophyta</taxon>
        <taxon>Embryophyta</taxon>
        <taxon>Tracheophyta</taxon>
        <taxon>Spermatophyta</taxon>
        <taxon>Magnoliopsida</taxon>
        <taxon>eudicotyledons</taxon>
        <taxon>Gunneridae</taxon>
        <taxon>Pentapetalae</taxon>
        <taxon>rosids</taxon>
        <taxon>fabids</taxon>
        <taxon>Fabales</taxon>
        <taxon>Fabaceae</taxon>
        <taxon>Papilionoideae</taxon>
        <taxon>50 kb inversion clade</taxon>
        <taxon>NPAAA clade</taxon>
        <taxon>Hologalegina</taxon>
        <taxon>IRL clade</taxon>
        <taxon>Fabeae</taxon>
        <taxon>Lathyrus</taxon>
    </lineage>
</organism>
<dbReference type="Gramene" id="PSAT_LOCUS20652_t1">
    <property type="protein sequence ID" value="CAL5201419.1"/>
    <property type="gene ID" value="PSAT_LOCUS20652"/>
</dbReference>
<evidence type="ECO:0000313" key="2">
    <source>
        <dbReference type="Proteomes" id="UP001058974"/>
    </source>
</evidence>
<gene>
    <name evidence="1" type="ORF">KIW84_056164</name>
</gene>
<reference evidence="1 2" key="1">
    <citation type="journal article" date="2022" name="Nat. Genet.">
        <title>Improved pea reference genome and pan-genome highlight genomic features and evolutionary characteristics.</title>
        <authorList>
            <person name="Yang T."/>
            <person name="Liu R."/>
            <person name="Luo Y."/>
            <person name="Hu S."/>
            <person name="Wang D."/>
            <person name="Wang C."/>
            <person name="Pandey M.K."/>
            <person name="Ge S."/>
            <person name="Xu Q."/>
            <person name="Li N."/>
            <person name="Li G."/>
            <person name="Huang Y."/>
            <person name="Saxena R.K."/>
            <person name="Ji Y."/>
            <person name="Li M."/>
            <person name="Yan X."/>
            <person name="He Y."/>
            <person name="Liu Y."/>
            <person name="Wang X."/>
            <person name="Xiang C."/>
            <person name="Varshney R.K."/>
            <person name="Ding H."/>
            <person name="Gao S."/>
            <person name="Zong X."/>
        </authorList>
    </citation>
    <scope>NUCLEOTIDE SEQUENCE [LARGE SCALE GENOMIC DNA]</scope>
    <source>
        <strain evidence="1 2">cv. Zhongwan 6</strain>
    </source>
</reference>
<protein>
    <submittedName>
        <fullName evidence="1">Uncharacterized protein</fullName>
    </submittedName>
</protein>
<evidence type="ECO:0000313" key="1">
    <source>
        <dbReference type="EMBL" id="KAI5410914.1"/>
    </source>
</evidence>
<accession>A0A9D4WZS7</accession>
<sequence>MCISDLYYLKCLKGKCLPRHISLENLEISDCRHESLPEKGLSASHSVLTIKCCLLPQASCQNNGGKEWHKIAHMNNQQRKKPTMNVHKTCFPISSQVMEMYIAAKDEWEVEEVGRVLAHQFHV</sequence>
<dbReference type="Proteomes" id="UP001058974">
    <property type="component" value="Chromosome 5"/>
</dbReference>
<keyword evidence="2" id="KW-1185">Reference proteome</keyword>
<comment type="caution">
    <text evidence="1">The sequence shown here is derived from an EMBL/GenBank/DDBJ whole genome shotgun (WGS) entry which is preliminary data.</text>
</comment>